<dbReference type="PANTHER" id="PTHR40265:SF1">
    <property type="entry name" value="GLYOXALASE-LIKE DOMAIN-CONTAINING PROTEIN"/>
    <property type="match status" value="1"/>
</dbReference>
<reference evidence="3" key="1">
    <citation type="journal article" date="2019" name="Int. J. Syst. Evol. Microbiol.">
        <title>The Global Catalogue of Microorganisms (GCM) 10K type strain sequencing project: providing services to taxonomists for standard genome sequencing and annotation.</title>
        <authorList>
            <consortium name="The Broad Institute Genomics Platform"/>
            <consortium name="The Broad Institute Genome Sequencing Center for Infectious Disease"/>
            <person name="Wu L."/>
            <person name="Ma J."/>
        </authorList>
    </citation>
    <scope>NUCLEOTIDE SEQUENCE [LARGE SCALE GENOMIC DNA]</scope>
    <source>
        <strain evidence="3">JCM 18303</strain>
    </source>
</reference>
<keyword evidence="3" id="KW-1185">Reference proteome</keyword>
<dbReference type="InterPro" id="IPR029068">
    <property type="entry name" value="Glyas_Bleomycin-R_OHBP_Dase"/>
</dbReference>
<dbReference type="Proteomes" id="UP001428817">
    <property type="component" value="Unassembled WGS sequence"/>
</dbReference>
<dbReference type="Pfam" id="PF13468">
    <property type="entry name" value="Glyoxalase_3"/>
    <property type="match status" value="1"/>
</dbReference>
<dbReference type="SUPFAM" id="SSF54593">
    <property type="entry name" value="Glyoxalase/Bleomycin resistance protein/Dihydroxybiphenyl dioxygenase"/>
    <property type="match status" value="1"/>
</dbReference>
<name>A0ABP9R1B5_9PSEU</name>
<comment type="caution">
    <text evidence="2">The sequence shown here is derived from an EMBL/GenBank/DDBJ whole genome shotgun (WGS) entry which is preliminary data.</text>
</comment>
<dbReference type="Gene3D" id="3.10.180.10">
    <property type="entry name" value="2,3-Dihydroxybiphenyl 1,2-Dioxygenase, domain 1"/>
    <property type="match status" value="1"/>
</dbReference>
<accession>A0ABP9R1B5</accession>
<gene>
    <name evidence="2" type="ORF">GCM10023321_67800</name>
</gene>
<dbReference type="EMBL" id="BAABJP010000044">
    <property type="protein sequence ID" value="GAA5170535.1"/>
    <property type="molecule type" value="Genomic_DNA"/>
</dbReference>
<evidence type="ECO:0000313" key="2">
    <source>
        <dbReference type="EMBL" id="GAA5170535.1"/>
    </source>
</evidence>
<evidence type="ECO:0000259" key="1">
    <source>
        <dbReference type="PROSITE" id="PS51819"/>
    </source>
</evidence>
<dbReference type="PANTHER" id="PTHR40265">
    <property type="entry name" value="BLL2707 PROTEIN"/>
    <property type="match status" value="1"/>
</dbReference>
<proteinExistence type="predicted"/>
<protein>
    <submittedName>
        <fullName evidence="2">VOC family protein</fullName>
    </submittedName>
</protein>
<dbReference type="InterPro" id="IPR025870">
    <property type="entry name" value="Glyoxalase-like_dom"/>
</dbReference>
<feature type="domain" description="VOC" evidence="1">
    <location>
        <begin position="5"/>
        <end position="146"/>
    </location>
</feature>
<sequence length="209" mass="21727">MVAAVLDHIVYAVPDLAAGVEEFTELTGVVPAKGGQHVGIGTANYLVGLGADAFLEIIGPDPAQETPTRPRPFGIDGLGEPCVMAWAVRTNDLDAAVDAAKERGYDPGEIAPMSRATPSGETLNWRLTWADVRDGPALVPFLIDWGATPTPPSRGLPEIGLEAFEATHPIPDGVRGALRALDADLPVDAGNRAALVVTLAGPNGRVVLT</sequence>
<organism evidence="2 3">
    <name type="scientific">Pseudonocardia eucalypti</name>
    <dbReference type="NCBI Taxonomy" id="648755"/>
    <lineage>
        <taxon>Bacteria</taxon>
        <taxon>Bacillati</taxon>
        <taxon>Actinomycetota</taxon>
        <taxon>Actinomycetes</taxon>
        <taxon>Pseudonocardiales</taxon>
        <taxon>Pseudonocardiaceae</taxon>
        <taxon>Pseudonocardia</taxon>
    </lineage>
</organism>
<dbReference type="InterPro" id="IPR037523">
    <property type="entry name" value="VOC_core"/>
</dbReference>
<evidence type="ECO:0000313" key="3">
    <source>
        <dbReference type="Proteomes" id="UP001428817"/>
    </source>
</evidence>
<dbReference type="PROSITE" id="PS51819">
    <property type="entry name" value="VOC"/>
    <property type="match status" value="1"/>
</dbReference>